<evidence type="ECO:0000256" key="2">
    <source>
        <dbReference type="SAM" id="Phobius"/>
    </source>
</evidence>
<feature type="region of interest" description="Disordered" evidence="1">
    <location>
        <begin position="82"/>
        <end position="132"/>
    </location>
</feature>
<protein>
    <submittedName>
        <fullName evidence="3">Uncharacterized protein</fullName>
    </submittedName>
</protein>
<evidence type="ECO:0000313" key="3">
    <source>
        <dbReference type="EMBL" id="CAD5229155.1"/>
    </source>
</evidence>
<feature type="compositionally biased region" description="Basic residues" evidence="1">
    <location>
        <begin position="629"/>
        <end position="638"/>
    </location>
</feature>
<dbReference type="Proteomes" id="UP000614601">
    <property type="component" value="Unassembled WGS sequence"/>
</dbReference>
<evidence type="ECO:0000256" key="1">
    <source>
        <dbReference type="SAM" id="MobiDB-lite"/>
    </source>
</evidence>
<evidence type="ECO:0000313" key="4">
    <source>
        <dbReference type="Proteomes" id="UP000614601"/>
    </source>
</evidence>
<feature type="compositionally biased region" description="Basic residues" evidence="1">
    <location>
        <begin position="86"/>
        <end position="98"/>
    </location>
</feature>
<name>A0A811LN37_9BILA</name>
<dbReference type="Proteomes" id="UP000783686">
    <property type="component" value="Unassembled WGS sequence"/>
</dbReference>
<sequence>MARKLAVGCRFHKLYMAVTFPILRVCARLHGAGRGAFSDNIAPGWLTSGGPCLRTQTEDVGIAGCSRHSGLYINLSSASSSAKPLGHGRHSQKTRCVRSRQCTGVASDGNPQHGYRRRNPKPSRHGRIQLNTEDESTGLHTTNMLHTGYSSPYVLQTTTRTLHRIDGSLHKTTKTTTETVPSEADRRLSSATSCPHNGLDDGSLCRECAETYCMLHNTTETKRVSVLAVCLERVKMSLNCRNALLPFLYLFLINLLNFAQCLRISVFHRFLLQRHGRLSTRWAIRNLIFTFNLVSLLTFASCSAVMAVASSDTGARSDLDPGKSGGITPFPDNPLLRSPRNNKFDDKSNMCHIWTRHTPRDLCERGLWARLKYLRDISLFSKDCDIEDDNIQLGQFLRLEWKLLKSANDLVTHSEHLKDGVQGRSCLLGAINSDECLKCFDRIDKGLQLVDQAYQAFAKILKRFDCLLAVDSDSATRPFSPNGTCSDCKRWYRKWALVQLIQVWKDPPCINWCYYAQLACPHLATNRVVDFGGHPAFLCRDLDIPQSQSGHEEVMNRDGVSSCSCVHPCDLETSASGTSALSAHGAEKSFDFFADPEHCRQRLERCETANRKSAMFSTLDRDDPAVTGTKKRKKRRRRHNDDEATTSRESPSPALSWLAVLGAGIFLRN</sequence>
<dbReference type="AlphaFoldDB" id="A0A811LN37"/>
<dbReference type="OrthoDB" id="10047996at2759"/>
<keyword evidence="4" id="KW-1185">Reference proteome</keyword>
<feature type="region of interest" description="Disordered" evidence="1">
    <location>
        <begin position="617"/>
        <end position="652"/>
    </location>
</feature>
<accession>A0A811LN37</accession>
<organism evidence="3 4">
    <name type="scientific">Bursaphelenchus okinawaensis</name>
    <dbReference type="NCBI Taxonomy" id="465554"/>
    <lineage>
        <taxon>Eukaryota</taxon>
        <taxon>Metazoa</taxon>
        <taxon>Ecdysozoa</taxon>
        <taxon>Nematoda</taxon>
        <taxon>Chromadorea</taxon>
        <taxon>Rhabditida</taxon>
        <taxon>Tylenchina</taxon>
        <taxon>Tylenchomorpha</taxon>
        <taxon>Aphelenchoidea</taxon>
        <taxon>Aphelenchoididae</taxon>
        <taxon>Bursaphelenchus</taxon>
    </lineage>
</organism>
<gene>
    <name evidence="3" type="ORF">BOKJ2_LOCUS13214</name>
</gene>
<keyword evidence="2" id="KW-0472">Membrane</keyword>
<proteinExistence type="predicted"/>
<feature type="compositionally biased region" description="Basic residues" evidence="1">
    <location>
        <begin position="114"/>
        <end position="127"/>
    </location>
</feature>
<reference evidence="3" key="1">
    <citation type="submission" date="2020-09" db="EMBL/GenBank/DDBJ databases">
        <authorList>
            <person name="Kikuchi T."/>
        </authorList>
    </citation>
    <scope>NUCLEOTIDE SEQUENCE</scope>
    <source>
        <strain evidence="3">SH1</strain>
    </source>
</reference>
<dbReference type="EMBL" id="CAJFDH010000006">
    <property type="protein sequence ID" value="CAD5229155.1"/>
    <property type="molecule type" value="Genomic_DNA"/>
</dbReference>
<feature type="region of interest" description="Disordered" evidence="1">
    <location>
        <begin position="313"/>
        <end position="341"/>
    </location>
</feature>
<comment type="caution">
    <text evidence="3">The sequence shown here is derived from an EMBL/GenBank/DDBJ whole genome shotgun (WGS) entry which is preliminary data.</text>
</comment>
<dbReference type="EMBL" id="CAJFCW020000006">
    <property type="protein sequence ID" value="CAG9125908.1"/>
    <property type="molecule type" value="Genomic_DNA"/>
</dbReference>
<keyword evidence="2" id="KW-1133">Transmembrane helix</keyword>
<feature type="transmembrane region" description="Helical" evidence="2">
    <location>
        <begin position="287"/>
        <end position="309"/>
    </location>
</feature>
<keyword evidence="2" id="KW-0812">Transmembrane</keyword>
<feature type="transmembrane region" description="Helical" evidence="2">
    <location>
        <begin position="243"/>
        <end position="266"/>
    </location>
</feature>